<evidence type="ECO:0000313" key="3">
    <source>
        <dbReference type="Proteomes" id="UP000789706"/>
    </source>
</evidence>
<keyword evidence="3" id="KW-1185">Reference proteome</keyword>
<evidence type="ECO:0000313" key="2">
    <source>
        <dbReference type="EMBL" id="CAG8507582.1"/>
    </source>
</evidence>
<dbReference type="AlphaFoldDB" id="A0A9N9F403"/>
<organism evidence="2 3">
    <name type="scientific">Diversispora eburnea</name>
    <dbReference type="NCBI Taxonomy" id="1213867"/>
    <lineage>
        <taxon>Eukaryota</taxon>
        <taxon>Fungi</taxon>
        <taxon>Fungi incertae sedis</taxon>
        <taxon>Mucoromycota</taxon>
        <taxon>Glomeromycotina</taxon>
        <taxon>Glomeromycetes</taxon>
        <taxon>Diversisporales</taxon>
        <taxon>Diversisporaceae</taxon>
        <taxon>Diversispora</taxon>
    </lineage>
</organism>
<accession>A0A9N9F403</accession>
<gene>
    <name evidence="2" type="ORF">DEBURN_LOCUS5006</name>
</gene>
<comment type="caution">
    <text evidence="2">The sequence shown here is derived from an EMBL/GenBank/DDBJ whole genome shotgun (WGS) entry which is preliminary data.</text>
</comment>
<name>A0A9N9F403_9GLOM</name>
<dbReference type="Proteomes" id="UP000789706">
    <property type="component" value="Unassembled WGS sequence"/>
</dbReference>
<dbReference type="EMBL" id="CAJVPK010000416">
    <property type="protein sequence ID" value="CAG8507582.1"/>
    <property type="molecule type" value="Genomic_DNA"/>
</dbReference>
<dbReference type="OrthoDB" id="2402888at2759"/>
<evidence type="ECO:0000256" key="1">
    <source>
        <dbReference type="SAM" id="MobiDB-lite"/>
    </source>
</evidence>
<feature type="region of interest" description="Disordered" evidence="1">
    <location>
        <begin position="549"/>
        <end position="577"/>
    </location>
</feature>
<reference evidence="2" key="1">
    <citation type="submission" date="2021-06" db="EMBL/GenBank/DDBJ databases">
        <authorList>
            <person name="Kallberg Y."/>
            <person name="Tangrot J."/>
            <person name="Rosling A."/>
        </authorList>
    </citation>
    <scope>NUCLEOTIDE SEQUENCE</scope>
    <source>
        <strain evidence="2">AZ414A</strain>
    </source>
</reference>
<sequence length="577" mass="66766">MLFGWITACVQSPSAPDYGWEVYVDGSMGATCSSDGVTSCVQSPSAPDYGWWKCMSYGSGGSILAILITRTEKFVLVKFWESATSSQKRKFTTISERATLMEEHATTVLKLTSQQDQLIREKFTSHLENEDADEQNEEIKNLTEYFGDETRRKEKINYADNLSLDLSDLDYCEDKLNDNISENDPRLSIHSENNFGESTPCPTNILTRNISLNIYNEQENNNEGDKNRYDAESPEECYSSNFVLSLLTNVSPETCLQQLNLMIYHYYPPAHSFILDLSPSSKIKNEFSCEQWSEFLTKCMNLSQARLKWYELRNMVAPTYNELSYAKNDWEKIRRWIERVIGQFLNAFESFRNPLVNDCHEREWTGEYIIPLIKGVLSLDDNCIVPWGEISVLATQFRRNNSKDINTEKVTRSHLADFLCKYERNEIAFGLVCGGPHAYDLTKYASDQFNLPRMMKDMLDDLVLKFYYANNPKLYIIGIQIYMTEVQIYLMEKHEIYFLHHLKSFDLPISFSSYKSLKSALKTVWNIRGLINSLIREFDIIFDNNDGFKTPPPRLSDNMKTKETPSKQPKKKGKAKE</sequence>
<protein>
    <submittedName>
        <fullName evidence="2">1927_t:CDS:1</fullName>
    </submittedName>
</protein>
<proteinExistence type="predicted"/>
<feature type="compositionally biased region" description="Basic residues" evidence="1">
    <location>
        <begin position="568"/>
        <end position="577"/>
    </location>
</feature>